<dbReference type="EMBL" id="GBRH01235575">
    <property type="protein sequence ID" value="JAD62320.1"/>
    <property type="molecule type" value="Transcribed_RNA"/>
</dbReference>
<reference evidence="1" key="2">
    <citation type="journal article" date="2015" name="Data Brief">
        <title>Shoot transcriptome of the giant reed, Arundo donax.</title>
        <authorList>
            <person name="Barrero R.A."/>
            <person name="Guerrero F.D."/>
            <person name="Moolhuijzen P."/>
            <person name="Goolsby J.A."/>
            <person name="Tidwell J."/>
            <person name="Bellgard S.E."/>
            <person name="Bellgard M.I."/>
        </authorList>
    </citation>
    <scope>NUCLEOTIDE SEQUENCE</scope>
    <source>
        <tissue evidence="1">Shoot tissue taken approximately 20 cm above the soil surface</tissue>
    </source>
</reference>
<evidence type="ECO:0000313" key="1">
    <source>
        <dbReference type="EMBL" id="JAD62320.1"/>
    </source>
</evidence>
<reference evidence="1" key="1">
    <citation type="submission" date="2014-09" db="EMBL/GenBank/DDBJ databases">
        <authorList>
            <person name="Magalhaes I.L.F."/>
            <person name="Oliveira U."/>
            <person name="Santos F.R."/>
            <person name="Vidigal T.H.D.A."/>
            <person name="Brescovit A.D."/>
            <person name="Santos A.J."/>
        </authorList>
    </citation>
    <scope>NUCLEOTIDE SEQUENCE</scope>
    <source>
        <tissue evidence="1">Shoot tissue taken approximately 20 cm above the soil surface</tissue>
    </source>
</reference>
<accession>A0A0A9BM64</accession>
<dbReference type="AlphaFoldDB" id="A0A0A9BM64"/>
<proteinExistence type="predicted"/>
<name>A0A0A9BM64_ARUDO</name>
<protein>
    <submittedName>
        <fullName evidence="1">Uncharacterized protein</fullName>
    </submittedName>
</protein>
<organism evidence="1">
    <name type="scientific">Arundo donax</name>
    <name type="common">Giant reed</name>
    <name type="synonym">Donax arundinaceus</name>
    <dbReference type="NCBI Taxonomy" id="35708"/>
    <lineage>
        <taxon>Eukaryota</taxon>
        <taxon>Viridiplantae</taxon>
        <taxon>Streptophyta</taxon>
        <taxon>Embryophyta</taxon>
        <taxon>Tracheophyta</taxon>
        <taxon>Spermatophyta</taxon>
        <taxon>Magnoliopsida</taxon>
        <taxon>Liliopsida</taxon>
        <taxon>Poales</taxon>
        <taxon>Poaceae</taxon>
        <taxon>PACMAD clade</taxon>
        <taxon>Arundinoideae</taxon>
        <taxon>Arundineae</taxon>
        <taxon>Arundo</taxon>
    </lineage>
</organism>
<sequence>MVLFPEFNAVNGTKTLKYSY</sequence>